<reference evidence="1" key="1">
    <citation type="submission" date="2018-05" db="EMBL/GenBank/DDBJ databases">
        <authorList>
            <person name="Lanie J.A."/>
            <person name="Ng W.-L."/>
            <person name="Kazmierczak K.M."/>
            <person name="Andrzejewski T.M."/>
            <person name="Davidsen T.M."/>
            <person name="Wayne K.J."/>
            <person name="Tettelin H."/>
            <person name="Glass J.I."/>
            <person name="Rusch D."/>
            <person name="Podicherti R."/>
            <person name="Tsui H.-C.T."/>
            <person name="Winkler M.E."/>
        </authorList>
    </citation>
    <scope>NUCLEOTIDE SEQUENCE</scope>
</reference>
<sequence>MEIEYKCNYCANALSLTGDVCWDKTDAKVGICEKCGLKQLLSFSHVGLDYYASDDHFPEDMAPLRKREYHWNQKRIERLVNYIPTLENKKILDFGSGHGGFLEQAQDRIKDISWYGVSQRTCESHNKDGWRCYSLVDG</sequence>
<name>A0A383BJB2_9ZZZZ</name>
<evidence type="ECO:0000313" key="1">
    <source>
        <dbReference type="EMBL" id="SVE19508.1"/>
    </source>
</evidence>
<proteinExistence type="predicted"/>
<evidence type="ECO:0008006" key="2">
    <source>
        <dbReference type="Google" id="ProtNLM"/>
    </source>
</evidence>
<dbReference type="Gene3D" id="3.40.50.150">
    <property type="entry name" value="Vaccinia Virus protein VP39"/>
    <property type="match status" value="1"/>
</dbReference>
<dbReference type="InterPro" id="IPR029063">
    <property type="entry name" value="SAM-dependent_MTases_sf"/>
</dbReference>
<protein>
    <recommendedName>
        <fullName evidence="2">Methyltransferase type 11 domain-containing protein</fullName>
    </recommendedName>
</protein>
<organism evidence="1">
    <name type="scientific">marine metagenome</name>
    <dbReference type="NCBI Taxonomy" id="408172"/>
    <lineage>
        <taxon>unclassified sequences</taxon>
        <taxon>metagenomes</taxon>
        <taxon>ecological metagenomes</taxon>
    </lineage>
</organism>
<dbReference type="EMBL" id="UINC01200567">
    <property type="protein sequence ID" value="SVE19508.1"/>
    <property type="molecule type" value="Genomic_DNA"/>
</dbReference>
<dbReference type="SUPFAM" id="SSF53335">
    <property type="entry name" value="S-adenosyl-L-methionine-dependent methyltransferases"/>
    <property type="match status" value="1"/>
</dbReference>
<accession>A0A383BJB2</accession>
<gene>
    <name evidence="1" type="ORF">METZ01_LOCUS472362</name>
</gene>
<dbReference type="AlphaFoldDB" id="A0A383BJB2"/>